<dbReference type="Pfam" id="PF00361">
    <property type="entry name" value="Proton_antipo_M"/>
    <property type="match status" value="1"/>
</dbReference>
<organism evidence="18">
    <name type="scientific">Brachydistomum sp. PakPr2</name>
    <dbReference type="NCBI Taxonomy" id="2714095"/>
    <lineage>
        <taxon>Eukaryota</taxon>
        <taxon>Metazoa</taxon>
        <taxon>Spiralia</taxon>
        <taxon>Lophotrochozoa</taxon>
        <taxon>Platyhelminthes</taxon>
        <taxon>Trematoda</taxon>
        <taxon>Digenea</taxon>
        <taxon>Plagiorchiida</taxon>
        <taxon>Xiphidiata</taxon>
        <taxon>Gorgoderoidea</taxon>
        <taxon>Dicrocoeliidae</taxon>
        <taxon>Brachydistomum</taxon>
    </lineage>
</organism>
<dbReference type="EC" id="7.1.1.2" evidence="3 16"/>
<keyword evidence="5 16" id="KW-0813">Transport</keyword>
<keyword evidence="9 16" id="KW-0249">Electron transport</keyword>
<feature type="transmembrane region" description="Helical" evidence="16">
    <location>
        <begin position="327"/>
        <end position="349"/>
    </location>
</feature>
<evidence type="ECO:0000256" key="14">
    <source>
        <dbReference type="ARBA" id="ARBA00023136"/>
    </source>
</evidence>
<feature type="transmembrane region" description="Helical" evidence="16">
    <location>
        <begin position="161"/>
        <end position="179"/>
    </location>
</feature>
<proteinExistence type="inferred from homology"/>
<comment type="catalytic activity">
    <reaction evidence="15 16">
        <text>a ubiquinone + NADH + 5 H(+)(in) = a ubiquinol + NAD(+) + 4 H(+)(out)</text>
        <dbReference type="Rhea" id="RHEA:29091"/>
        <dbReference type="Rhea" id="RHEA-COMP:9565"/>
        <dbReference type="Rhea" id="RHEA-COMP:9566"/>
        <dbReference type="ChEBI" id="CHEBI:15378"/>
        <dbReference type="ChEBI" id="CHEBI:16389"/>
        <dbReference type="ChEBI" id="CHEBI:17976"/>
        <dbReference type="ChEBI" id="CHEBI:57540"/>
        <dbReference type="ChEBI" id="CHEBI:57945"/>
        <dbReference type="EC" id="7.1.1.2"/>
    </reaction>
</comment>
<keyword evidence="6 16" id="KW-0679">Respiratory chain</keyword>
<evidence type="ECO:0000256" key="13">
    <source>
        <dbReference type="ARBA" id="ARBA00023128"/>
    </source>
</evidence>
<evidence type="ECO:0000256" key="8">
    <source>
        <dbReference type="ARBA" id="ARBA00022967"/>
    </source>
</evidence>
<dbReference type="GO" id="GO:0048039">
    <property type="term" value="F:ubiquinone binding"/>
    <property type="evidence" value="ECO:0007669"/>
    <property type="project" value="TreeGrafter"/>
</dbReference>
<evidence type="ECO:0000256" key="12">
    <source>
        <dbReference type="ARBA" id="ARBA00023075"/>
    </source>
</evidence>
<evidence type="ECO:0000256" key="3">
    <source>
        <dbReference type="ARBA" id="ARBA00012944"/>
    </source>
</evidence>
<accession>A0A6H0YBZ2</accession>
<dbReference type="GO" id="GO:0015990">
    <property type="term" value="P:electron transport coupled proton transport"/>
    <property type="evidence" value="ECO:0007669"/>
    <property type="project" value="TreeGrafter"/>
</dbReference>
<evidence type="ECO:0000259" key="17">
    <source>
        <dbReference type="Pfam" id="PF00361"/>
    </source>
</evidence>
<feature type="transmembrane region" description="Helical" evidence="16">
    <location>
        <begin position="229"/>
        <end position="247"/>
    </location>
</feature>
<feature type="transmembrane region" description="Helical" evidence="16">
    <location>
        <begin position="73"/>
        <end position="90"/>
    </location>
</feature>
<evidence type="ECO:0000256" key="9">
    <source>
        <dbReference type="ARBA" id="ARBA00022982"/>
    </source>
</evidence>
<feature type="domain" description="NADH:quinone oxidoreductase/Mrp antiporter transmembrane" evidence="17">
    <location>
        <begin position="97"/>
        <end position="370"/>
    </location>
</feature>
<reference evidence="18" key="2">
    <citation type="journal article" date="2020" name="Parasit. Vectors">
        <title>Molecular phylogenetics and mitogenomics of three avian dicrocoeliids (Digenea: Dicrocoeliidae) and comparison with mammalian dicrocoeliids.</title>
        <authorList>
            <person name="Suleman"/>
            <person name="Khan M.S."/>
            <person name="Tkach V.V."/>
            <person name="Muhammad N."/>
            <person name="Zhang D."/>
            <person name="Zhu X.Q."/>
            <person name="Ma J."/>
        </authorList>
    </citation>
    <scope>NUCLEOTIDE SEQUENCE</scope>
    <source>
        <strain evidence="18">PakPr2</strain>
    </source>
</reference>
<keyword evidence="13 16" id="KW-0496">Mitochondrion</keyword>
<comment type="function">
    <text evidence="16">Core subunit of the mitochondrial membrane respiratory chain NADH dehydrogenase (Complex I) which catalyzes electron transfer from NADH through the respiratory chain, using ubiquinone as an electron acceptor. Essential for the catalytic activity and assembly of complex I.</text>
</comment>
<dbReference type="PRINTS" id="PR01437">
    <property type="entry name" value="NUOXDRDTASE4"/>
</dbReference>
<evidence type="ECO:0000256" key="10">
    <source>
        <dbReference type="ARBA" id="ARBA00022989"/>
    </source>
</evidence>
<evidence type="ECO:0000256" key="1">
    <source>
        <dbReference type="ARBA" id="ARBA00004225"/>
    </source>
</evidence>
<gene>
    <name evidence="18" type="primary">nad4</name>
</gene>
<dbReference type="EMBL" id="MK685273">
    <property type="protein sequence ID" value="QIX04640.1"/>
    <property type="molecule type" value="Genomic_DNA"/>
</dbReference>
<keyword evidence="7 16" id="KW-0812">Transmembrane</keyword>
<dbReference type="PROSITE" id="PS51257">
    <property type="entry name" value="PROKAR_LIPOPROTEIN"/>
    <property type="match status" value="1"/>
</dbReference>
<evidence type="ECO:0000313" key="18">
    <source>
        <dbReference type="EMBL" id="QIX04640.1"/>
    </source>
</evidence>
<feature type="transmembrane region" description="Helical" evidence="16">
    <location>
        <begin position="361"/>
        <end position="389"/>
    </location>
</feature>
<feature type="transmembrane region" description="Helical" evidence="16">
    <location>
        <begin position="401"/>
        <end position="421"/>
    </location>
</feature>
<comment type="subcellular location">
    <subcellularLocation>
        <location evidence="1 16">Mitochondrion membrane</location>
        <topology evidence="1 16">Multi-pass membrane protein</topology>
    </subcellularLocation>
</comment>
<feature type="transmembrane region" description="Helical" evidence="16">
    <location>
        <begin position="259"/>
        <end position="277"/>
    </location>
</feature>
<feature type="transmembrane region" description="Helical" evidence="16">
    <location>
        <begin position="13"/>
        <end position="32"/>
    </location>
</feature>
<protein>
    <recommendedName>
        <fullName evidence="4 16">NADH-ubiquinone oxidoreductase chain 4</fullName>
        <ecNumber evidence="3 16">7.1.1.2</ecNumber>
    </recommendedName>
</protein>
<evidence type="ECO:0000256" key="2">
    <source>
        <dbReference type="ARBA" id="ARBA00009025"/>
    </source>
</evidence>
<keyword evidence="14 16" id="KW-0472">Membrane</keyword>
<evidence type="ECO:0000256" key="7">
    <source>
        <dbReference type="ARBA" id="ARBA00022692"/>
    </source>
</evidence>
<feature type="transmembrane region" description="Helical" evidence="16">
    <location>
        <begin position="44"/>
        <end position="67"/>
    </location>
</feature>
<dbReference type="PANTHER" id="PTHR43507:SF20">
    <property type="entry name" value="NADH-UBIQUINONE OXIDOREDUCTASE CHAIN 4"/>
    <property type="match status" value="1"/>
</dbReference>
<feature type="transmembrane region" description="Helical" evidence="16">
    <location>
        <begin position="284"/>
        <end position="307"/>
    </location>
</feature>
<feature type="transmembrane region" description="Helical" evidence="16">
    <location>
        <begin position="97"/>
        <end position="115"/>
    </location>
</feature>
<dbReference type="InterPro" id="IPR001750">
    <property type="entry name" value="ND/Mrp_TM"/>
</dbReference>
<feature type="transmembrane region" description="Helical" evidence="16">
    <location>
        <begin position="199"/>
        <end position="217"/>
    </location>
</feature>
<evidence type="ECO:0000256" key="16">
    <source>
        <dbReference type="RuleBase" id="RU003297"/>
    </source>
</evidence>
<keyword evidence="11 16" id="KW-0520">NAD</keyword>
<dbReference type="GO" id="GO:0008137">
    <property type="term" value="F:NADH dehydrogenase (ubiquinone) activity"/>
    <property type="evidence" value="ECO:0007669"/>
    <property type="project" value="UniProtKB-UniRule"/>
</dbReference>
<dbReference type="PANTHER" id="PTHR43507">
    <property type="entry name" value="NADH-UBIQUINONE OXIDOREDUCTASE CHAIN 4"/>
    <property type="match status" value="1"/>
</dbReference>
<keyword evidence="10 16" id="KW-1133">Transmembrane helix</keyword>
<evidence type="ECO:0000256" key="11">
    <source>
        <dbReference type="ARBA" id="ARBA00023027"/>
    </source>
</evidence>
<dbReference type="GO" id="GO:0042773">
    <property type="term" value="P:ATP synthesis coupled electron transport"/>
    <property type="evidence" value="ECO:0007669"/>
    <property type="project" value="InterPro"/>
</dbReference>
<dbReference type="InterPro" id="IPR003918">
    <property type="entry name" value="NADH_UbQ_OxRdtase"/>
</dbReference>
<feature type="transmembrane region" description="Helical" evidence="16">
    <location>
        <begin position="127"/>
        <end position="149"/>
    </location>
</feature>
<dbReference type="AlphaFoldDB" id="A0A6H0YBZ2"/>
<dbReference type="GO" id="GO:0031966">
    <property type="term" value="C:mitochondrial membrane"/>
    <property type="evidence" value="ECO:0007669"/>
    <property type="project" value="UniProtKB-SubCell"/>
</dbReference>
<comment type="similarity">
    <text evidence="2 16">Belongs to the complex I subunit 4 family.</text>
</comment>
<name>A0A6H0YBZ2_9TREM</name>
<evidence type="ECO:0000256" key="15">
    <source>
        <dbReference type="ARBA" id="ARBA00049551"/>
    </source>
</evidence>
<evidence type="ECO:0000256" key="6">
    <source>
        <dbReference type="ARBA" id="ARBA00022660"/>
    </source>
</evidence>
<sequence>MSRWSFNWNGWSVSFYIFLIFGTLVCACNYVVGAYCGLSPARVFCLDVVSFYLIVLSVSLCVALVFFVSSLSFFSVVMLLVSAVCSVFCYCCFNAFWFWWLYEAAIVSLIFLLVFESPYPERYVASWYFAGYLLLGSLPMLLCIMYLAVWFGSNYFGNWSLLSILSYKVLLLLSVLFISKIPVFPFHNWLPLVHAEVPFPVSVCLSGYIMKLGLLGLCRLCGRVLPDEVFRIFYLAICLVVSVLFFVSACTELDSKRWLAFMSLAHINISCVCLGIADPGKESLAMLYSLGHGLSSSLVFIMLWVFYDLIGSRSWFVLKSIVSNSVALNLLLVGSMCVVMSVPPTVQFFCEVYSLVKSSEFGVVLFFFLGCYLFLGGVVPLVLLGGLFTRHVSMQVFYDSVVGRAASVFFLLVMCFVMFALA</sequence>
<dbReference type="GO" id="GO:0003954">
    <property type="term" value="F:NADH dehydrogenase activity"/>
    <property type="evidence" value="ECO:0007669"/>
    <property type="project" value="TreeGrafter"/>
</dbReference>
<evidence type="ECO:0000256" key="4">
    <source>
        <dbReference type="ARBA" id="ARBA00021006"/>
    </source>
</evidence>
<evidence type="ECO:0000256" key="5">
    <source>
        <dbReference type="ARBA" id="ARBA00022448"/>
    </source>
</evidence>
<reference evidence="18" key="1">
    <citation type="submission" date="2019-03" db="EMBL/GenBank/DDBJ databases">
        <authorList>
            <person name="Suleman S."/>
            <person name="Ma J."/>
            <person name="Khan M.S."/>
            <person name="Tkach V.V."/>
            <person name="Zhang D."/>
            <person name="Zhu X.Q."/>
        </authorList>
    </citation>
    <scope>NUCLEOTIDE SEQUENCE</scope>
    <source>
        <strain evidence="18">PakPr2</strain>
    </source>
</reference>
<keyword evidence="12 16" id="KW-0830">Ubiquinone</keyword>
<geneLocation type="mitochondrion" evidence="18"/>
<keyword evidence="8" id="KW-1278">Translocase</keyword>